<dbReference type="RefSeq" id="WP_140456166.1">
    <property type="nucleotide sequence ID" value="NZ_VFRP01000040.1"/>
</dbReference>
<evidence type="ECO:0000313" key="2">
    <source>
        <dbReference type="Proteomes" id="UP000319255"/>
    </source>
</evidence>
<dbReference type="EMBL" id="VFRP01000040">
    <property type="protein sequence ID" value="TPE46781.1"/>
    <property type="molecule type" value="Genomic_DNA"/>
</dbReference>
<comment type="caution">
    <text evidence="1">The sequence shown here is derived from an EMBL/GenBank/DDBJ whole genome shotgun (WGS) entry which is preliminary data.</text>
</comment>
<dbReference type="Proteomes" id="UP000319255">
    <property type="component" value="Unassembled WGS sequence"/>
</dbReference>
<evidence type="ECO:0000313" key="1">
    <source>
        <dbReference type="EMBL" id="TPE46781.1"/>
    </source>
</evidence>
<name>A0A501WI71_9RHOB</name>
<dbReference type="InterPro" id="IPR011660">
    <property type="entry name" value="VapB-like"/>
</dbReference>
<organism evidence="1 2">
    <name type="scientific">Amaricoccus solimangrovi</name>
    <dbReference type="NCBI Taxonomy" id="2589815"/>
    <lineage>
        <taxon>Bacteria</taxon>
        <taxon>Pseudomonadati</taxon>
        <taxon>Pseudomonadota</taxon>
        <taxon>Alphaproteobacteria</taxon>
        <taxon>Rhodobacterales</taxon>
        <taxon>Paracoccaceae</taxon>
        <taxon>Amaricoccus</taxon>
    </lineage>
</organism>
<dbReference type="AlphaFoldDB" id="A0A501WI71"/>
<keyword evidence="2" id="KW-1185">Reference proteome</keyword>
<dbReference type="Pfam" id="PF07704">
    <property type="entry name" value="PSK_trans_fac"/>
    <property type="match status" value="1"/>
</dbReference>
<protein>
    <submittedName>
        <fullName evidence="1">Histidinol dehydrogenase</fullName>
    </submittedName>
</protein>
<proteinExistence type="predicted"/>
<gene>
    <name evidence="1" type="ORF">FJM51_21405</name>
</gene>
<accession>A0A501WI71</accession>
<sequence length="80" mass="8933">MPLYIRDPEVAALAEEAVRVLGATNKTEAVRAALKTTILDARRRTPLRERIEAARRLADALGPADPAYDHGRDMHALWEE</sequence>
<reference evidence="1 2" key="1">
    <citation type="submission" date="2019-06" db="EMBL/GenBank/DDBJ databases">
        <title>A novel bacterium of genus Amaricoccus, isolated from marine sediment.</title>
        <authorList>
            <person name="Huang H."/>
            <person name="Mo K."/>
            <person name="Hu Y."/>
        </authorList>
    </citation>
    <scope>NUCLEOTIDE SEQUENCE [LARGE SCALE GENOMIC DNA]</scope>
    <source>
        <strain evidence="1 2">HB172011</strain>
    </source>
</reference>